<accession>A0AAU9L1N2</accession>
<proteinExistence type="predicted"/>
<organism evidence="3 4">
    <name type="scientific">Peronospora belbahrii</name>
    <dbReference type="NCBI Taxonomy" id="622444"/>
    <lineage>
        <taxon>Eukaryota</taxon>
        <taxon>Sar</taxon>
        <taxon>Stramenopiles</taxon>
        <taxon>Oomycota</taxon>
        <taxon>Peronosporomycetes</taxon>
        <taxon>Peronosporales</taxon>
        <taxon>Peronosporaceae</taxon>
        <taxon>Peronospora</taxon>
    </lineage>
</organism>
<gene>
    <name evidence="3" type="ORF">PBS003_LOCUS5969</name>
</gene>
<feature type="compositionally biased region" description="Low complexity" evidence="1">
    <location>
        <begin position="103"/>
        <end position="115"/>
    </location>
</feature>
<protein>
    <recommendedName>
        <fullName evidence="5">RxLR effector protein</fullName>
    </recommendedName>
</protein>
<evidence type="ECO:0000313" key="4">
    <source>
        <dbReference type="Proteomes" id="UP001160483"/>
    </source>
</evidence>
<evidence type="ECO:0000313" key="3">
    <source>
        <dbReference type="EMBL" id="CAH0479320.1"/>
    </source>
</evidence>
<name>A0AAU9L1N2_9STRA</name>
<feature type="compositionally biased region" description="Polar residues" evidence="1">
    <location>
        <begin position="57"/>
        <end position="76"/>
    </location>
</feature>
<evidence type="ECO:0008006" key="5">
    <source>
        <dbReference type="Google" id="ProtNLM"/>
    </source>
</evidence>
<dbReference type="Proteomes" id="UP001160483">
    <property type="component" value="Unassembled WGS sequence"/>
</dbReference>
<feature type="signal peptide" evidence="2">
    <location>
        <begin position="1"/>
        <end position="20"/>
    </location>
</feature>
<dbReference type="EMBL" id="CAKKTJ010000298">
    <property type="protein sequence ID" value="CAH0479320.1"/>
    <property type="molecule type" value="Genomic_DNA"/>
</dbReference>
<feature type="chain" id="PRO_5043695323" description="RxLR effector protein" evidence="2">
    <location>
        <begin position="21"/>
        <end position="139"/>
    </location>
</feature>
<dbReference type="AlphaFoldDB" id="A0AAU9L1N2"/>
<feature type="region of interest" description="Disordered" evidence="1">
    <location>
        <begin position="37"/>
        <end position="139"/>
    </location>
</feature>
<sequence length="139" mass="15075">MRFYYIALAVASALCTSTDGLEAVSGSTGHTLLRIDTITGQQQNDEGKTRFLVGESTDASPAKTPNGNSPSTLQNGKNRRLKEELFDDSSDSSSSELENMSRGSNNASDGSTSSSNEEEESTSKKRLKKLNHLHNYYGF</sequence>
<evidence type="ECO:0000256" key="2">
    <source>
        <dbReference type="SAM" id="SignalP"/>
    </source>
</evidence>
<evidence type="ECO:0000256" key="1">
    <source>
        <dbReference type="SAM" id="MobiDB-lite"/>
    </source>
</evidence>
<keyword evidence="2" id="KW-0732">Signal</keyword>
<comment type="caution">
    <text evidence="3">The sequence shown here is derived from an EMBL/GenBank/DDBJ whole genome shotgun (WGS) entry which is preliminary data.</text>
</comment>
<reference evidence="3" key="1">
    <citation type="submission" date="2021-11" db="EMBL/GenBank/DDBJ databases">
        <authorList>
            <person name="Islam A."/>
            <person name="Islam S."/>
            <person name="Flora M.S."/>
            <person name="Rahman M."/>
            <person name="Ziaur R.M."/>
            <person name="Epstein J.H."/>
            <person name="Hassan M."/>
            <person name="Klassen M."/>
            <person name="Woodard K."/>
            <person name="Webb A."/>
            <person name="Webby R.J."/>
            <person name="El Zowalaty M.E."/>
        </authorList>
    </citation>
    <scope>NUCLEOTIDE SEQUENCE</scope>
    <source>
        <strain evidence="3">Pbs3</strain>
    </source>
</reference>